<dbReference type="InterPro" id="IPR027417">
    <property type="entry name" value="P-loop_NTPase"/>
</dbReference>
<keyword evidence="3 5" id="KW-0547">Nucleotide-binding</keyword>
<evidence type="ECO:0000256" key="4">
    <source>
        <dbReference type="ARBA" id="ARBA00022840"/>
    </source>
</evidence>
<evidence type="ECO:0000256" key="2">
    <source>
        <dbReference type="ARBA" id="ARBA00022679"/>
    </source>
</evidence>
<dbReference type="GO" id="GO:0008270">
    <property type="term" value="F:zinc ion binding"/>
    <property type="evidence" value="ECO:0007669"/>
    <property type="project" value="InterPro"/>
</dbReference>
<name>A0AA39I7L8_9BILA</name>
<dbReference type="PROSITE" id="PS00028">
    <property type="entry name" value="ZINC_FINGER_C2H2_1"/>
    <property type="match status" value="1"/>
</dbReference>
<proteinExistence type="inferred from homology"/>
<evidence type="ECO:0000259" key="7">
    <source>
        <dbReference type="PROSITE" id="PS00028"/>
    </source>
</evidence>
<comment type="caution">
    <text evidence="8">The sequence shown here is derived from an EMBL/GenBank/DDBJ whole genome shotgun (WGS) entry which is preliminary data.</text>
</comment>
<evidence type="ECO:0000313" key="9">
    <source>
        <dbReference type="Proteomes" id="UP001175271"/>
    </source>
</evidence>
<dbReference type="GO" id="GO:0005524">
    <property type="term" value="F:ATP binding"/>
    <property type="evidence" value="ECO:0007669"/>
    <property type="project" value="UniProtKB-KW"/>
</dbReference>
<dbReference type="Gene3D" id="1.10.20.140">
    <property type="match status" value="1"/>
</dbReference>
<feature type="compositionally biased region" description="Basic and acidic residues" evidence="6">
    <location>
        <begin position="426"/>
        <end position="436"/>
    </location>
</feature>
<dbReference type="SUPFAM" id="SSF57667">
    <property type="entry name" value="beta-beta-alpha zinc fingers"/>
    <property type="match status" value="1"/>
</dbReference>
<keyword evidence="2 5" id="KW-0808">Transferase</keyword>
<dbReference type="InterPro" id="IPR003604">
    <property type="entry name" value="Matrin/U1-like-C_Znf_C2H2"/>
</dbReference>
<dbReference type="AlphaFoldDB" id="A0AA39I7L8"/>
<evidence type="ECO:0000256" key="3">
    <source>
        <dbReference type="ARBA" id="ARBA00022741"/>
    </source>
</evidence>
<dbReference type="EMBL" id="JAUCMV010000002">
    <property type="protein sequence ID" value="KAK0418229.1"/>
    <property type="molecule type" value="Genomic_DNA"/>
</dbReference>
<reference evidence="8" key="1">
    <citation type="submission" date="2023-06" db="EMBL/GenBank/DDBJ databases">
        <title>Genomic analysis of the entomopathogenic nematode Steinernema hermaphroditum.</title>
        <authorList>
            <person name="Schwarz E.M."/>
            <person name="Heppert J.K."/>
            <person name="Baniya A."/>
            <person name="Schwartz H.T."/>
            <person name="Tan C.-H."/>
            <person name="Antoshechkin I."/>
            <person name="Sternberg P.W."/>
            <person name="Goodrich-Blair H."/>
            <person name="Dillman A.R."/>
        </authorList>
    </citation>
    <scope>NUCLEOTIDE SEQUENCE</scope>
    <source>
        <strain evidence="8">PS9179</strain>
        <tissue evidence="8">Whole animal</tissue>
    </source>
</reference>
<dbReference type="NCBIfam" id="TIGR00174">
    <property type="entry name" value="miaA"/>
    <property type="match status" value="1"/>
</dbReference>
<dbReference type="PROSITE" id="PS51257">
    <property type="entry name" value="PROKAR_LIPOPROTEIN"/>
    <property type="match status" value="1"/>
</dbReference>
<feature type="region of interest" description="Disordered" evidence="6">
    <location>
        <begin position="357"/>
        <end position="384"/>
    </location>
</feature>
<dbReference type="InterPro" id="IPR018022">
    <property type="entry name" value="IPT"/>
</dbReference>
<dbReference type="PANTHER" id="PTHR11088:SF89">
    <property type="entry name" value="TRNA DIMETHYLALLYLTRANSFERASE"/>
    <property type="match status" value="1"/>
</dbReference>
<organism evidence="8 9">
    <name type="scientific">Steinernema hermaphroditum</name>
    <dbReference type="NCBI Taxonomy" id="289476"/>
    <lineage>
        <taxon>Eukaryota</taxon>
        <taxon>Metazoa</taxon>
        <taxon>Ecdysozoa</taxon>
        <taxon>Nematoda</taxon>
        <taxon>Chromadorea</taxon>
        <taxon>Rhabditida</taxon>
        <taxon>Tylenchina</taxon>
        <taxon>Panagrolaimomorpha</taxon>
        <taxon>Strongyloidoidea</taxon>
        <taxon>Steinernematidae</taxon>
        <taxon>Steinernema</taxon>
    </lineage>
</organism>
<evidence type="ECO:0000256" key="1">
    <source>
        <dbReference type="ARBA" id="ARBA00005842"/>
    </source>
</evidence>
<dbReference type="HAMAP" id="MF_00185">
    <property type="entry name" value="IPP_trans"/>
    <property type="match status" value="1"/>
</dbReference>
<comment type="similarity">
    <text evidence="1 5">Belongs to the IPP transferase family.</text>
</comment>
<dbReference type="Gene3D" id="3.30.160.60">
    <property type="entry name" value="Classic Zinc Finger"/>
    <property type="match status" value="1"/>
</dbReference>
<accession>A0AA39I7L8</accession>
<dbReference type="Proteomes" id="UP001175271">
    <property type="component" value="Unassembled WGS sequence"/>
</dbReference>
<dbReference type="GO" id="GO:0003676">
    <property type="term" value="F:nucleic acid binding"/>
    <property type="evidence" value="ECO:0007669"/>
    <property type="project" value="InterPro"/>
</dbReference>
<feature type="region of interest" description="Disordered" evidence="6">
    <location>
        <begin position="414"/>
        <end position="442"/>
    </location>
</feature>
<dbReference type="GO" id="GO:0006400">
    <property type="term" value="P:tRNA modification"/>
    <property type="evidence" value="ECO:0007669"/>
    <property type="project" value="TreeGrafter"/>
</dbReference>
<feature type="domain" description="C2H2-type" evidence="7">
    <location>
        <begin position="394"/>
        <end position="417"/>
    </location>
</feature>
<evidence type="ECO:0000256" key="5">
    <source>
        <dbReference type="RuleBase" id="RU003785"/>
    </source>
</evidence>
<dbReference type="Pfam" id="PF01715">
    <property type="entry name" value="IPPT"/>
    <property type="match status" value="1"/>
</dbReference>
<evidence type="ECO:0000313" key="8">
    <source>
        <dbReference type="EMBL" id="KAK0418229.1"/>
    </source>
</evidence>
<dbReference type="SMART" id="SM00451">
    <property type="entry name" value="ZnF_U1"/>
    <property type="match status" value="1"/>
</dbReference>
<gene>
    <name evidence="8" type="ORF">QR680_013446</name>
</gene>
<feature type="compositionally biased region" description="Basic residues" evidence="6">
    <location>
        <begin position="414"/>
        <end position="425"/>
    </location>
</feature>
<dbReference type="GO" id="GO:0005739">
    <property type="term" value="C:mitochondrion"/>
    <property type="evidence" value="ECO:0007669"/>
    <property type="project" value="TreeGrafter"/>
</dbReference>
<protein>
    <recommendedName>
        <fullName evidence="7">C2H2-type domain-containing protein</fullName>
    </recommendedName>
</protein>
<dbReference type="PANTHER" id="PTHR11088">
    <property type="entry name" value="TRNA DIMETHYLALLYLTRANSFERASE"/>
    <property type="match status" value="1"/>
</dbReference>
<evidence type="ECO:0000256" key="6">
    <source>
        <dbReference type="SAM" id="MobiDB-lite"/>
    </source>
</evidence>
<dbReference type="SUPFAM" id="SSF52540">
    <property type="entry name" value="P-loop containing nucleoside triphosphate hydrolases"/>
    <property type="match status" value="2"/>
</dbReference>
<dbReference type="InterPro" id="IPR039657">
    <property type="entry name" value="Dimethylallyltransferase"/>
</dbReference>
<dbReference type="Gene3D" id="3.40.50.300">
    <property type="entry name" value="P-loop containing nucleotide triphosphate hydrolases"/>
    <property type="match status" value="1"/>
</dbReference>
<dbReference type="GO" id="GO:0052381">
    <property type="term" value="F:tRNA dimethylallyltransferase activity"/>
    <property type="evidence" value="ECO:0007669"/>
    <property type="project" value="InterPro"/>
</dbReference>
<dbReference type="InterPro" id="IPR036236">
    <property type="entry name" value="Znf_C2H2_sf"/>
</dbReference>
<sequence length="442" mass="50089">MTRRRVQNPLVVVMGCTGTGKSDLGVALAKKFDGEVISADSMQIYKGLDIATNKVTEEEMAGVPHHMMSFYDPCAPVSYNVHKYQNAVLELLNHLWNRGKLPIMVGGTSYYVESVIYRDNLISNPSSLEQHLDMKADLEKLSTDELYTELQRIDPEAANQVHRNNRFRVMRAVEIFRTTGMTKSDHLQKQREAGAPQLGGLLRYSNTLLVDLDADIDVLDRRLDGRVVKMIERGLKAEVEQFYDEHKDNLGTFGAKQSIAVKEFEPYLKLSMEERESPKGDELFKEGCESLKLHTRQYSRKQRNWVKQRLVKRSGTRQIPPILRLNTSHSFFEKCVPAAELLVDRFLHGESLPEPSFGSLILPTTSPPDAGSSEDEEFSPSNSDYQTLSNAVYCCDLCGKEVHGNANWERHLAGKQHKRAVKSQRRKEQEAEEGRENLSGTS</sequence>
<keyword evidence="4 5" id="KW-0067">ATP-binding</keyword>
<dbReference type="InterPro" id="IPR013087">
    <property type="entry name" value="Znf_C2H2_type"/>
</dbReference>
<keyword evidence="9" id="KW-1185">Reference proteome</keyword>